<accession>A0ABW2IIH6</accession>
<keyword evidence="1" id="KW-0472">Membrane</keyword>
<feature type="transmembrane region" description="Helical" evidence="1">
    <location>
        <begin position="157"/>
        <end position="178"/>
    </location>
</feature>
<keyword evidence="1" id="KW-0812">Transmembrane</keyword>
<organism evidence="2 3">
    <name type="scientific">Hirschia litorea</name>
    <dbReference type="NCBI Taxonomy" id="1199156"/>
    <lineage>
        <taxon>Bacteria</taxon>
        <taxon>Pseudomonadati</taxon>
        <taxon>Pseudomonadota</taxon>
        <taxon>Alphaproteobacteria</taxon>
        <taxon>Hyphomonadales</taxon>
        <taxon>Hyphomonadaceae</taxon>
        <taxon>Hirschia</taxon>
    </lineage>
</organism>
<dbReference type="EMBL" id="JBHTBR010000002">
    <property type="protein sequence ID" value="MFC7290686.1"/>
    <property type="molecule type" value="Genomic_DNA"/>
</dbReference>
<evidence type="ECO:0000313" key="2">
    <source>
        <dbReference type="EMBL" id="MFC7290686.1"/>
    </source>
</evidence>
<name>A0ABW2IIH6_9PROT</name>
<proteinExistence type="predicted"/>
<gene>
    <name evidence="2" type="ORF">ACFQS8_03580</name>
</gene>
<evidence type="ECO:0000313" key="3">
    <source>
        <dbReference type="Proteomes" id="UP001596492"/>
    </source>
</evidence>
<dbReference type="RefSeq" id="WP_382165787.1">
    <property type="nucleotide sequence ID" value="NZ_JBHTBR010000002.1"/>
</dbReference>
<reference evidence="3" key="1">
    <citation type="journal article" date="2019" name="Int. J. Syst. Evol. Microbiol.">
        <title>The Global Catalogue of Microorganisms (GCM) 10K type strain sequencing project: providing services to taxonomists for standard genome sequencing and annotation.</title>
        <authorList>
            <consortium name="The Broad Institute Genomics Platform"/>
            <consortium name="The Broad Institute Genome Sequencing Center for Infectious Disease"/>
            <person name="Wu L."/>
            <person name="Ma J."/>
        </authorList>
    </citation>
    <scope>NUCLEOTIDE SEQUENCE [LARGE SCALE GENOMIC DNA]</scope>
    <source>
        <strain evidence="3">CCUG 51308</strain>
    </source>
</reference>
<keyword evidence="3" id="KW-1185">Reference proteome</keyword>
<dbReference type="Proteomes" id="UP001596492">
    <property type="component" value="Unassembled WGS sequence"/>
</dbReference>
<keyword evidence="1" id="KW-1133">Transmembrane helix</keyword>
<comment type="caution">
    <text evidence="2">The sequence shown here is derived from an EMBL/GenBank/DDBJ whole genome shotgun (WGS) entry which is preliminary data.</text>
</comment>
<protein>
    <submittedName>
        <fullName evidence="2">Uncharacterized protein</fullName>
    </submittedName>
</protein>
<sequence>MALHIICAEADKGVAASLAGYLKTQNIKPVIERFKRGKFADVGHKKVILWSRHSTKSGAKFVTNLDDCIYVRLDKTPLPQSVADRLIVEAELIGHRAGRAWRDVARSVKYGRKLSVDGPELAKVVKAVGEGEICASPTASITNVSDDQSLVTGTKVFFLPILILVLLIAGLGLGVCLLHPESPYTLLKT</sequence>
<evidence type="ECO:0000256" key="1">
    <source>
        <dbReference type="SAM" id="Phobius"/>
    </source>
</evidence>